<reference evidence="1 2" key="2">
    <citation type="journal article" date="2022" name="Mol. Ecol. Resour.">
        <title>The genomes of chicory, endive, great burdock and yacon provide insights into Asteraceae paleo-polyploidization history and plant inulin production.</title>
        <authorList>
            <person name="Fan W."/>
            <person name="Wang S."/>
            <person name="Wang H."/>
            <person name="Wang A."/>
            <person name="Jiang F."/>
            <person name="Liu H."/>
            <person name="Zhao H."/>
            <person name="Xu D."/>
            <person name="Zhang Y."/>
        </authorList>
    </citation>
    <scope>NUCLEOTIDE SEQUENCE [LARGE SCALE GENOMIC DNA]</scope>
    <source>
        <strain evidence="2">cv. Yunnan</strain>
        <tissue evidence="1">Leaves</tissue>
    </source>
</reference>
<dbReference type="EMBL" id="CM042028">
    <property type="protein sequence ID" value="KAI3797541.1"/>
    <property type="molecule type" value="Genomic_DNA"/>
</dbReference>
<reference evidence="2" key="1">
    <citation type="journal article" date="2022" name="Mol. Ecol. Resour.">
        <title>The genomes of chicory, endive, great burdock and yacon provide insights into Asteraceae palaeo-polyploidization history and plant inulin production.</title>
        <authorList>
            <person name="Fan W."/>
            <person name="Wang S."/>
            <person name="Wang H."/>
            <person name="Wang A."/>
            <person name="Jiang F."/>
            <person name="Liu H."/>
            <person name="Zhao H."/>
            <person name="Xu D."/>
            <person name="Zhang Y."/>
        </authorList>
    </citation>
    <scope>NUCLEOTIDE SEQUENCE [LARGE SCALE GENOMIC DNA]</scope>
    <source>
        <strain evidence="2">cv. Yunnan</strain>
    </source>
</reference>
<keyword evidence="2" id="KW-1185">Reference proteome</keyword>
<proteinExistence type="predicted"/>
<name>A0ACB9HPY1_9ASTR</name>
<evidence type="ECO:0000313" key="1">
    <source>
        <dbReference type="EMBL" id="KAI3797541.1"/>
    </source>
</evidence>
<organism evidence="1 2">
    <name type="scientific">Smallanthus sonchifolius</name>
    <dbReference type="NCBI Taxonomy" id="185202"/>
    <lineage>
        <taxon>Eukaryota</taxon>
        <taxon>Viridiplantae</taxon>
        <taxon>Streptophyta</taxon>
        <taxon>Embryophyta</taxon>
        <taxon>Tracheophyta</taxon>
        <taxon>Spermatophyta</taxon>
        <taxon>Magnoliopsida</taxon>
        <taxon>eudicotyledons</taxon>
        <taxon>Gunneridae</taxon>
        <taxon>Pentapetalae</taxon>
        <taxon>asterids</taxon>
        <taxon>campanulids</taxon>
        <taxon>Asterales</taxon>
        <taxon>Asteraceae</taxon>
        <taxon>Asteroideae</taxon>
        <taxon>Heliantheae alliance</taxon>
        <taxon>Millerieae</taxon>
        <taxon>Smallanthus</taxon>
    </lineage>
</organism>
<protein>
    <submittedName>
        <fullName evidence="1">Uncharacterized protein</fullName>
    </submittedName>
</protein>
<gene>
    <name evidence="1" type="ORF">L1987_32799</name>
</gene>
<accession>A0ACB9HPY1</accession>
<evidence type="ECO:0000313" key="2">
    <source>
        <dbReference type="Proteomes" id="UP001056120"/>
    </source>
</evidence>
<comment type="caution">
    <text evidence="1">The sequence shown here is derived from an EMBL/GenBank/DDBJ whole genome shotgun (WGS) entry which is preliminary data.</text>
</comment>
<sequence>MSGKLLLWLSFISMLLIQTTGFTYYNCEPDGNFTTNSTYRRNLDTALSTLPTTNTGLGFFNYSAGQGSDRVNSAALCRGDINQDVCRSCLNDSVVNLREVCPNQKGAVGYYDECWLRYTNNAILGNTDLNSGLILYNIQNASDLDGFNEVVRPLLNNLIDDAAAGGSLRKFASGITTGPDGITLYGLVQCTPDLSRLQCSDCLQNSITGFYLKYGGRIGVKSD</sequence>
<dbReference type="Proteomes" id="UP001056120">
    <property type="component" value="Linkage Group LG11"/>
</dbReference>